<name>A0A1G8WC43_9ACTN</name>
<dbReference type="CDD" id="cd19088">
    <property type="entry name" value="AKR_AKR13B1"/>
    <property type="match status" value="1"/>
</dbReference>
<dbReference type="PANTHER" id="PTHR43625:SF40">
    <property type="entry name" value="ALDO-KETO REDUCTASE YAKC [NADP(+)]"/>
    <property type="match status" value="1"/>
</dbReference>
<organism evidence="3 4">
    <name type="scientific">Nonomuraea maritima</name>
    <dbReference type="NCBI Taxonomy" id="683260"/>
    <lineage>
        <taxon>Bacteria</taxon>
        <taxon>Bacillati</taxon>
        <taxon>Actinomycetota</taxon>
        <taxon>Actinomycetes</taxon>
        <taxon>Streptosporangiales</taxon>
        <taxon>Streptosporangiaceae</taxon>
        <taxon>Nonomuraea</taxon>
    </lineage>
</organism>
<dbReference type="InterPro" id="IPR036812">
    <property type="entry name" value="NAD(P)_OxRdtase_dom_sf"/>
</dbReference>
<dbReference type="InterPro" id="IPR020471">
    <property type="entry name" value="AKR"/>
</dbReference>
<dbReference type="EMBL" id="FNFB01000003">
    <property type="protein sequence ID" value="SDJ75828.1"/>
    <property type="molecule type" value="Genomic_DNA"/>
</dbReference>
<dbReference type="NCBIfam" id="NF007695">
    <property type="entry name" value="PRK10376.1"/>
    <property type="match status" value="1"/>
</dbReference>
<protein>
    <submittedName>
        <fullName evidence="3">Predicted oxidoreductase</fullName>
    </submittedName>
</protein>
<keyword evidence="4" id="KW-1185">Reference proteome</keyword>
<dbReference type="Proteomes" id="UP000198683">
    <property type="component" value="Unassembled WGS sequence"/>
</dbReference>
<dbReference type="InterPro" id="IPR050791">
    <property type="entry name" value="Aldo-Keto_reductase"/>
</dbReference>
<evidence type="ECO:0000259" key="2">
    <source>
        <dbReference type="Pfam" id="PF00248"/>
    </source>
</evidence>
<dbReference type="GO" id="GO:0016491">
    <property type="term" value="F:oxidoreductase activity"/>
    <property type="evidence" value="ECO:0007669"/>
    <property type="project" value="UniProtKB-KW"/>
</dbReference>
<dbReference type="STRING" id="683260.SAMN05421874_103102"/>
<keyword evidence="1" id="KW-0560">Oxidoreductase</keyword>
<proteinExistence type="predicted"/>
<dbReference type="AlphaFoldDB" id="A0A1G8WC43"/>
<dbReference type="GO" id="GO:0005737">
    <property type="term" value="C:cytoplasm"/>
    <property type="evidence" value="ECO:0007669"/>
    <property type="project" value="TreeGrafter"/>
</dbReference>
<gene>
    <name evidence="3" type="ORF">SAMN05421874_103102</name>
</gene>
<evidence type="ECO:0000256" key="1">
    <source>
        <dbReference type="ARBA" id="ARBA00023002"/>
    </source>
</evidence>
<evidence type="ECO:0000313" key="4">
    <source>
        <dbReference type="Proteomes" id="UP000198683"/>
    </source>
</evidence>
<dbReference type="Pfam" id="PF00248">
    <property type="entry name" value="Aldo_ket_red"/>
    <property type="match status" value="1"/>
</dbReference>
<dbReference type="PRINTS" id="PR00069">
    <property type="entry name" value="ALDKETRDTASE"/>
</dbReference>
<feature type="domain" description="NADP-dependent oxidoreductase" evidence="2">
    <location>
        <begin position="30"/>
        <end position="296"/>
    </location>
</feature>
<dbReference type="InterPro" id="IPR023210">
    <property type="entry name" value="NADP_OxRdtase_dom"/>
</dbReference>
<accession>A0A1G8WC43</accession>
<dbReference type="PANTHER" id="PTHR43625">
    <property type="entry name" value="AFLATOXIN B1 ALDEHYDE REDUCTASE"/>
    <property type="match status" value="1"/>
</dbReference>
<evidence type="ECO:0000313" key="3">
    <source>
        <dbReference type="EMBL" id="SDJ75828.1"/>
    </source>
</evidence>
<sequence length="298" mass="31126">MVLGRAGPTGKAVTMTETMFPIGGDLPVHRLGFGAMRLARGTFTGPVRDPEMGLAVLRRAVELGADHIDTAAFYRHEGVAANDLIRKALHPYPDGLVIATKVGPLQDERGLLSRQARPDQLRALVEENLTGLGLDRLDLVYLRVGAMAGPGGESIADRFSVLAELRDEGLIRHLGVSNVDAAQLAEARAIAPVAAVQNAFHVQDRGSAALLEECAAAGIAFVPFFPLGGGHAPIDQARLAGVAARRRATTAQVALAWLLAASPAILAIPGTGSVAHLEENMAAAGLRLTDEDLAELGG</sequence>
<reference evidence="3 4" key="1">
    <citation type="submission" date="2016-10" db="EMBL/GenBank/DDBJ databases">
        <authorList>
            <person name="de Groot N.N."/>
        </authorList>
    </citation>
    <scope>NUCLEOTIDE SEQUENCE [LARGE SCALE GENOMIC DNA]</scope>
    <source>
        <strain evidence="3 4">CGMCC 4.5681</strain>
    </source>
</reference>
<dbReference type="Gene3D" id="3.20.20.100">
    <property type="entry name" value="NADP-dependent oxidoreductase domain"/>
    <property type="match status" value="1"/>
</dbReference>
<dbReference type="SUPFAM" id="SSF51430">
    <property type="entry name" value="NAD(P)-linked oxidoreductase"/>
    <property type="match status" value="1"/>
</dbReference>